<feature type="region of interest" description="Disordered" evidence="1">
    <location>
        <begin position="119"/>
        <end position="144"/>
    </location>
</feature>
<accession>A0ABN8QPZ2</accession>
<dbReference type="PANTHER" id="PTHR16206">
    <property type="entry name" value="DEP DOMAIN-CONTAINING"/>
    <property type="match status" value="1"/>
</dbReference>
<evidence type="ECO:0000256" key="1">
    <source>
        <dbReference type="SAM" id="MobiDB-lite"/>
    </source>
</evidence>
<dbReference type="Pfam" id="PF00610">
    <property type="entry name" value="DEP"/>
    <property type="match status" value="1"/>
</dbReference>
<dbReference type="InterPro" id="IPR000591">
    <property type="entry name" value="DEP_dom"/>
</dbReference>
<keyword evidence="4" id="KW-1185">Reference proteome</keyword>
<dbReference type="InterPro" id="IPR036388">
    <property type="entry name" value="WH-like_DNA-bd_sf"/>
</dbReference>
<feature type="domain" description="DEP" evidence="2">
    <location>
        <begin position="29"/>
        <end position="113"/>
    </location>
</feature>
<dbReference type="Gene3D" id="1.10.10.10">
    <property type="entry name" value="Winged helix-like DNA-binding domain superfamily/Winged helix DNA-binding domain"/>
    <property type="match status" value="1"/>
</dbReference>
<comment type="caution">
    <text evidence="3">The sequence shown here is derived from an EMBL/GenBank/DDBJ whole genome shotgun (WGS) entry which is preliminary data.</text>
</comment>
<feature type="compositionally biased region" description="Basic and acidic residues" evidence="1">
    <location>
        <begin position="126"/>
        <end position="141"/>
    </location>
</feature>
<reference evidence="3 4" key="1">
    <citation type="submission" date="2022-05" db="EMBL/GenBank/DDBJ databases">
        <authorList>
            <consortium name="Genoscope - CEA"/>
            <person name="William W."/>
        </authorList>
    </citation>
    <scope>NUCLEOTIDE SEQUENCE [LARGE SCALE GENOMIC DNA]</scope>
</reference>
<dbReference type="EMBL" id="CALNXK010000143">
    <property type="protein sequence ID" value="CAH3168004.1"/>
    <property type="molecule type" value="Genomic_DNA"/>
</dbReference>
<evidence type="ECO:0000259" key="2">
    <source>
        <dbReference type="PROSITE" id="PS50186"/>
    </source>
</evidence>
<dbReference type="InterPro" id="IPR036390">
    <property type="entry name" value="WH_DNA-bd_sf"/>
</dbReference>
<evidence type="ECO:0000313" key="4">
    <source>
        <dbReference type="Proteomes" id="UP001159405"/>
    </source>
</evidence>
<dbReference type="SMART" id="SM00049">
    <property type="entry name" value="DEP"/>
    <property type="match status" value="1"/>
</dbReference>
<dbReference type="PANTHER" id="PTHR16206:SF4">
    <property type="entry name" value="PROTEIN LET-99"/>
    <property type="match status" value="1"/>
</dbReference>
<dbReference type="Proteomes" id="UP001159405">
    <property type="component" value="Unassembled WGS sequence"/>
</dbReference>
<feature type="compositionally biased region" description="Polar residues" evidence="1">
    <location>
        <begin position="163"/>
        <end position="185"/>
    </location>
</feature>
<gene>
    <name evidence="3" type="ORF">PLOB_00009071</name>
</gene>
<name>A0ABN8QPZ2_9CNID</name>
<feature type="compositionally biased region" description="Polar residues" evidence="1">
    <location>
        <begin position="202"/>
        <end position="214"/>
    </location>
</feature>
<organism evidence="3 4">
    <name type="scientific">Porites lobata</name>
    <dbReference type="NCBI Taxonomy" id="104759"/>
    <lineage>
        <taxon>Eukaryota</taxon>
        <taxon>Metazoa</taxon>
        <taxon>Cnidaria</taxon>
        <taxon>Anthozoa</taxon>
        <taxon>Hexacorallia</taxon>
        <taxon>Scleractinia</taxon>
        <taxon>Fungiina</taxon>
        <taxon>Poritidae</taxon>
        <taxon>Porites</taxon>
    </lineage>
</organism>
<dbReference type="SUPFAM" id="SSF46785">
    <property type="entry name" value="Winged helix' DNA-binding domain"/>
    <property type="match status" value="1"/>
</dbReference>
<dbReference type="PROSITE" id="PS50186">
    <property type="entry name" value="DEP"/>
    <property type="match status" value="1"/>
</dbReference>
<proteinExistence type="predicted"/>
<feature type="region of interest" description="Disordered" evidence="1">
    <location>
        <begin position="162"/>
        <end position="188"/>
    </location>
</feature>
<feature type="region of interest" description="Disordered" evidence="1">
    <location>
        <begin position="202"/>
        <end position="222"/>
    </location>
</feature>
<sequence>MNANTESSSDLCRGPFSATKLWNDIVQQMKSNVSVKRRRWRMKVFEDAFVASEALDWLHGFLKENPNFGADVTRQQAVQLCSKFLKNGIITDARGKQYNGMFEDNNHLYRFTDKVRYSPYKAKRPPKNERSQAPKSEKETTRTVAAQKRTLSTIYQDEPTEDWSVSNTVSTPSSGSGYNLRSNPLTIGPSRTPLVNRLNVQSAKRGNPGNSVKSTGGVKLRRRSNRRDDLQDVIMNPAAFVAHNRRSLSDKEISEVWWNIATIRLKRLMDLDDSVINSLKDDDYDTSCVHHSSMKQEFPKAAEVLPQWLIPAMKCLIHWPNGDFSKQSFPKYAGFERDVFKAVVEYFDEEERCPLVPKRMLLVFKKIVDYLFKCKLTAMRSLQYCCLMIPVKNRELLQVLLKFMVRLLDNHALSLSDDLPTKEKLIQSFSHAIFGVTADMDVIRLLYFMLEKFPEYFKNPEGLQFQVEQRLLFLRNCRDNKLTVPSQALPSVKSYCEKVTPQEFKEQSLITSQRSLKDLLNKIIVDESISAKERKRQLKQFEKTYPEIYRSRLPGDNLSTCSTASQRSEKLKQVMKPLAILKNLR</sequence>
<protein>
    <recommendedName>
        <fullName evidence="2">DEP domain-containing protein</fullName>
    </recommendedName>
</protein>
<evidence type="ECO:0000313" key="3">
    <source>
        <dbReference type="EMBL" id="CAH3168004.1"/>
    </source>
</evidence>